<feature type="region of interest" description="Disordered" evidence="1">
    <location>
        <begin position="1"/>
        <end position="140"/>
    </location>
</feature>
<evidence type="ECO:0000313" key="3">
    <source>
        <dbReference type="EMBL" id="QCE11845.1"/>
    </source>
</evidence>
<dbReference type="Proteomes" id="UP000501690">
    <property type="component" value="Linkage Group LG10"/>
</dbReference>
<name>A0A4D6NI84_VIGUN</name>
<dbReference type="EMBL" id="CP039354">
    <property type="protein sequence ID" value="QCE11845.1"/>
    <property type="molecule type" value="Genomic_DNA"/>
</dbReference>
<keyword evidence="4" id="KW-1185">Reference proteome</keyword>
<organism evidence="3 4">
    <name type="scientific">Vigna unguiculata</name>
    <name type="common">Cowpea</name>
    <dbReference type="NCBI Taxonomy" id="3917"/>
    <lineage>
        <taxon>Eukaryota</taxon>
        <taxon>Viridiplantae</taxon>
        <taxon>Streptophyta</taxon>
        <taxon>Embryophyta</taxon>
        <taxon>Tracheophyta</taxon>
        <taxon>Spermatophyta</taxon>
        <taxon>Magnoliopsida</taxon>
        <taxon>eudicotyledons</taxon>
        <taxon>Gunneridae</taxon>
        <taxon>Pentapetalae</taxon>
        <taxon>rosids</taxon>
        <taxon>fabids</taxon>
        <taxon>Fabales</taxon>
        <taxon>Fabaceae</taxon>
        <taxon>Papilionoideae</taxon>
        <taxon>50 kb inversion clade</taxon>
        <taxon>NPAAA clade</taxon>
        <taxon>indigoferoid/millettioid clade</taxon>
        <taxon>Phaseoleae</taxon>
        <taxon>Vigna</taxon>
    </lineage>
</organism>
<gene>
    <name evidence="3" type="ORF">DEO72_LG10g3083</name>
</gene>
<keyword evidence="2" id="KW-0812">Transmembrane</keyword>
<evidence type="ECO:0000313" key="4">
    <source>
        <dbReference type="Proteomes" id="UP000501690"/>
    </source>
</evidence>
<keyword evidence="2" id="KW-1133">Transmembrane helix</keyword>
<evidence type="ECO:0000256" key="1">
    <source>
        <dbReference type="SAM" id="MobiDB-lite"/>
    </source>
</evidence>
<feature type="compositionally biased region" description="Low complexity" evidence="1">
    <location>
        <begin position="30"/>
        <end position="47"/>
    </location>
</feature>
<feature type="transmembrane region" description="Helical" evidence="2">
    <location>
        <begin position="148"/>
        <end position="169"/>
    </location>
</feature>
<evidence type="ECO:0000256" key="2">
    <source>
        <dbReference type="SAM" id="Phobius"/>
    </source>
</evidence>
<keyword evidence="2" id="KW-0472">Membrane</keyword>
<feature type="compositionally biased region" description="Gly residues" evidence="1">
    <location>
        <begin position="11"/>
        <end position="24"/>
    </location>
</feature>
<protein>
    <submittedName>
        <fullName evidence="3">Uncharacterized protein</fullName>
    </submittedName>
</protein>
<feature type="compositionally biased region" description="Low complexity" evidence="1">
    <location>
        <begin position="117"/>
        <end position="136"/>
    </location>
</feature>
<proteinExistence type="predicted"/>
<feature type="compositionally biased region" description="Low complexity" evidence="1">
    <location>
        <begin position="1"/>
        <end position="10"/>
    </location>
</feature>
<accession>A0A4D6NI84</accession>
<reference evidence="3 4" key="1">
    <citation type="submission" date="2019-04" db="EMBL/GenBank/DDBJ databases">
        <title>An improved genome assembly and genetic linkage map for asparagus bean, Vigna unguiculata ssp. sesquipedialis.</title>
        <authorList>
            <person name="Xia Q."/>
            <person name="Zhang R."/>
            <person name="Dong Y."/>
        </authorList>
    </citation>
    <scope>NUCLEOTIDE SEQUENCE [LARGE SCALE GENOMIC DNA]</scope>
    <source>
        <tissue evidence="3">Leaf</tissue>
    </source>
</reference>
<dbReference type="AlphaFoldDB" id="A0A4D6NI84"/>
<sequence>MSSSASSTDGLSGGTVGVSGGGGSISALFSSSDSGTSLGGVSSSTDSPILLSGSPEAEQPIAEAADQVVASDESGDVISIDVRDEGEQANLPEIQGYDWAPYEPRTHATRPLDSYRAGRPGRPQDPARQDPPAAADPMPPLPGFAEGGLWLVVLIFSVVSMVAVDLPVFSCFADIMARTIVSNAEFLARAKTRRREEDAAEEVAPLQSVLVALRQLLLLLPLHRPAPQASPPGHASS</sequence>